<evidence type="ECO:0000313" key="2">
    <source>
        <dbReference type="Proteomes" id="UP001296873"/>
    </source>
</evidence>
<proteinExistence type="predicted"/>
<dbReference type="RefSeq" id="WP_200339221.1">
    <property type="nucleotide sequence ID" value="NZ_NRRL01000004.1"/>
</dbReference>
<sequence>MTRENDGTTQGEGGKTARDIQCEKLDPNMPCNCREAVCRAYREMVARGASHVDAHQVASRVYRHHHPNQPVEQVNRLVTRLVEPAPLH</sequence>
<gene>
    <name evidence="1" type="ORF">CKO28_03755</name>
</gene>
<comment type="caution">
    <text evidence="1">The sequence shown here is derived from an EMBL/GenBank/DDBJ whole genome shotgun (WGS) entry which is preliminary data.</text>
</comment>
<protein>
    <submittedName>
        <fullName evidence="1">Uncharacterized protein</fullName>
    </submittedName>
</protein>
<dbReference type="EMBL" id="NRRL01000004">
    <property type="protein sequence ID" value="MBK1667159.1"/>
    <property type="molecule type" value="Genomic_DNA"/>
</dbReference>
<keyword evidence="2" id="KW-1185">Reference proteome</keyword>
<reference evidence="1 2" key="1">
    <citation type="journal article" date="2020" name="Microorganisms">
        <title>Osmotic Adaptation and Compatible Solute Biosynthesis of Phototrophic Bacteria as Revealed from Genome Analyses.</title>
        <authorList>
            <person name="Imhoff J.F."/>
            <person name="Rahn T."/>
            <person name="Kunzel S."/>
            <person name="Keller A."/>
            <person name="Neulinger S.C."/>
        </authorList>
    </citation>
    <scope>NUCLEOTIDE SEQUENCE [LARGE SCALE GENOMIC DNA]</scope>
    <source>
        <strain evidence="1 2">DSM 9895</strain>
    </source>
</reference>
<dbReference type="Proteomes" id="UP001296873">
    <property type="component" value="Unassembled WGS sequence"/>
</dbReference>
<name>A0ABS1DB27_9PROT</name>
<accession>A0ABS1DB27</accession>
<evidence type="ECO:0000313" key="1">
    <source>
        <dbReference type="EMBL" id="MBK1667159.1"/>
    </source>
</evidence>
<organism evidence="1 2">
    <name type="scientific">Rhodovibrio sodomensis</name>
    <dbReference type="NCBI Taxonomy" id="1088"/>
    <lineage>
        <taxon>Bacteria</taxon>
        <taxon>Pseudomonadati</taxon>
        <taxon>Pseudomonadota</taxon>
        <taxon>Alphaproteobacteria</taxon>
        <taxon>Rhodospirillales</taxon>
        <taxon>Rhodovibrionaceae</taxon>
        <taxon>Rhodovibrio</taxon>
    </lineage>
</organism>